<feature type="domain" description="Calpain catalytic" evidence="6">
    <location>
        <begin position="247"/>
        <end position="550"/>
    </location>
</feature>
<dbReference type="OrthoDB" id="167576at2759"/>
<dbReference type="PhylomeDB" id="A0A0D2VK63"/>
<evidence type="ECO:0000256" key="5">
    <source>
        <dbReference type="SAM" id="MobiDB-lite"/>
    </source>
</evidence>
<keyword evidence="1 4" id="KW-0645">Protease</keyword>
<dbReference type="InterPro" id="IPR036213">
    <property type="entry name" value="Calpain_III_sf"/>
</dbReference>
<feature type="active site" evidence="4">
    <location>
        <position position="302"/>
    </location>
</feature>
<keyword evidence="2 4" id="KW-0378">Hydrolase</keyword>
<name>A0A0D2VK63_CAPO3</name>
<reference evidence="8" key="1">
    <citation type="submission" date="2011-02" db="EMBL/GenBank/DDBJ databases">
        <title>The Genome Sequence of Capsaspora owczarzaki ATCC 30864.</title>
        <authorList>
            <person name="Russ C."/>
            <person name="Cuomo C."/>
            <person name="Burger G."/>
            <person name="Gray M.W."/>
            <person name="Holland P.W.H."/>
            <person name="King N."/>
            <person name="Lang F.B.F."/>
            <person name="Roger A.J."/>
            <person name="Ruiz-Trillo I."/>
            <person name="Young S.K."/>
            <person name="Zeng Q."/>
            <person name="Gargeya S."/>
            <person name="Alvarado L."/>
            <person name="Berlin A."/>
            <person name="Chapman S.B."/>
            <person name="Chen Z."/>
            <person name="Freedman E."/>
            <person name="Gellesch M."/>
            <person name="Goldberg J."/>
            <person name="Griggs A."/>
            <person name="Gujja S."/>
            <person name="Heilman E."/>
            <person name="Heiman D."/>
            <person name="Howarth C."/>
            <person name="Mehta T."/>
            <person name="Neiman D."/>
            <person name="Pearson M."/>
            <person name="Roberts A."/>
            <person name="Saif S."/>
            <person name="Shea T."/>
            <person name="Shenoy N."/>
            <person name="Sisk P."/>
            <person name="Stolte C."/>
            <person name="Sykes S."/>
            <person name="White J."/>
            <person name="Yandava C."/>
            <person name="Haas B."/>
            <person name="Nusbaum C."/>
            <person name="Birren B."/>
        </authorList>
    </citation>
    <scope>NUCLEOTIDE SEQUENCE</scope>
    <source>
        <strain evidence="8">ATCC 30864</strain>
    </source>
</reference>
<dbReference type="SUPFAM" id="SSF116846">
    <property type="entry name" value="MIT domain"/>
    <property type="match status" value="1"/>
</dbReference>
<dbReference type="InterPro" id="IPR051297">
    <property type="entry name" value="PalB/RIM13"/>
</dbReference>
<dbReference type="Proteomes" id="UP000008743">
    <property type="component" value="Unassembled WGS sequence"/>
</dbReference>
<dbReference type="GO" id="GO:0004198">
    <property type="term" value="F:calcium-dependent cysteine-type endopeptidase activity"/>
    <property type="evidence" value="ECO:0007669"/>
    <property type="project" value="InterPro"/>
</dbReference>
<evidence type="ECO:0000259" key="6">
    <source>
        <dbReference type="PROSITE" id="PS50203"/>
    </source>
</evidence>
<feature type="compositionally biased region" description="Low complexity" evidence="5">
    <location>
        <begin position="124"/>
        <end position="133"/>
    </location>
</feature>
<dbReference type="InterPro" id="IPR038765">
    <property type="entry name" value="Papain-like_cys_pep_sf"/>
</dbReference>
<dbReference type="InterPro" id="IPR022683">
    <property type="entry name" value="Calpain_III"/>
</dbReference>
<dbReference type="InterPro" id="IPR022682">
    <property type="entry name" value="Calpain_domain_III"/>
</dbReference>
<dbReference type="STRING" id="595528.A0A0D2VK63"/>
<dbReference type="RefSeq" id="XP_004364591.2">
    <property type="nucleotide sequence ID" value="XM_004364534.2"/>
</dbReference>
<dbReference type="Pfam" id="PF01067">
    <property type="entry name" value="Calpain_III"/>
    <property type="match status" value="2"/>
</dbReference>
<dbReference type="Gene3D" id="1.20.58.80">
    <property type="entry name" value="Phosphotransferase system, lactose/cellobiose-type IIA subunit"/>
    <property type="match status" value="1"/>
</dbReference>
<proteinExistence type="predicted"/>
<evidence type="ECO:0000256" key="3">
    <source>
        <dbReference type="ARBA" id="ARBA00022807"/>
    </source>
</evidence>
<dbReference type="eggNOG" id="KOG0045">
    <property type="taxonomic scope" value="Eukaryota"/>
</dbReference>
<evidence type="ECO:0000256" key="4">
    <source>
        <dbReference type="PROSITE-ProRule" id="PRU00239"/>
    </source>
</evidence>
<dbReference type="SMART" id="SM00230">
    <property type="entry name" value="CysPc"/>
    <property type="match status" value="1"/>
</dbReference>
<dbReference type="Pfam" id="PF00648">
    <property type="entry name" value="Peptidase_C2"/>
    <property type="match status" value="1"/>
</dbReference>
<dbReference type="InterPro" id="IPR036181">
    <property type="entry name" value="MIT_dom_sf"/>
</dbReference>
<organism evidence="7 8">
    <name type="scientific">Capsaspora owczarzaki (strain ATCC 30864)</name>
    <dbReference type="NCBI Taxonomy" id="595528"/>
    <lineage>
        <taxon>Eukaryota</taxon>
        <taxon>Filasterea</taxon>
        <taxon>Capsaspora</taxon>
    </lineage>
</organism>
<dbReference type="EMBL" id="KE346361">
    <property type="protein sequence ID" value="KJE90407.1"/>
    <property type="molecule type" value="Genomic_DNA"/>
</dbReference>
<feature type="compositionally biased region" description="Low complexity" evidence="5">
    <location>
        <begin position="72"/>
        <end position="88"/>
    </location>
</feature>
<dbReference type="SUPFAM" id="SSF54001">
    <property type="entry name" value="Cysteine proteinases"/>
    <property type="match status" value="1"/>
</dbReference>
<feature type="active site" evidence="4">
    <location>
        <position position="488"/>
    </location>
</feature>
<dbReference type="PROSITE" id="PS50203">
    <property type="entry name" value="CALPAIN_CAT"/>
    <property type="match status" value="1"/>
</dbReference>
<dbReference type="GO" id="GO:0006508">
    <property type="term" value="P:proteolysis"/>
    <property type="evidence" value="ECO:0007669"/>
    <property type="project" value="UniProtKB-KW"/>
</dbReference>
<evidence type="ECO:0000313" key="8">
    <source>
        <dbReference type="Proteomes" id="UP000008743"/>
    </source>
</evidence>
<dbReference type="PANTHER" id="PTHR46143:SF1">
    <property type="entry name" value="CALPAIN-7"/>
    <property type="match status" value="1"/>
</dbReference>
<evidence type="ECO:0000313" key="7">
    <source>
        <dbReference type="EMBL" id="KJE90407.1"/>
    </source>
</evidence>
<dbReference type="SMART" id="SM00745">
    <property type="entry name" value="MIT"/>
    <property type="match status" value="1"/>
</dbReference>
<gene>
    <name evidence="7" type="ORF">CAOG_001723</name>
</gene>
<dbReference type="InterPro" id="IPR001300">
    <property type="entry name" value="Peptidase_C2_calpain_cat"/>
</dbReference>
<dbReference type="Pfam" id="PF04212">
    <property type="entry name" value="MIT"/>
    <property type="match status" value="1"/>
</dbReference>
<dbReference type="SMART" id="SM00720">
    <property type="entry name" value="calpain_III"/>
    <property type="match status" value="2"/>
</dbReference>
<evidence type="ECO:0000256" key="1">
    <source>
        <dbReference type="ARBA" id="ARBA00022670"/>
    </source>
</evidence>
<keyword evidence="3 4" id="KW-0788">Thiol protease</keyword>
<evidence type="ECO:0000256" key="2">
    <source>
        <dbReference type="ARBA" id="ARBA00022801"/>
    </source>
</evidence>
<dbReference type="AlphaFoldDB" id="A0A0D2VK63"/>
<dbReference type="PANTHER" id="PTHR46143">
    <property type="entry name" value="CALPAIN-7"/>
    <property type="match status" value="1"/>
</dbReference>
<dbReference type="Gene3D" id="2.60.120.380">
    <property type="match status" value="3"/>
</dbReference>
<feature type="active site" evidence="4">
    <location>
        <position position="468"/>
    </location>
</feature>
<protein>
    <submittedName>
        <fullName evidence="7">Calpain-7</fullName>
    </submittedName>
</protein>
<sequence>MSLYAAGYAAALMAVRSDTAGQLEEAQRLYIDAAEAMLLDTKRDVDPQRVQAVRQKVKEYADRAEALAALVRRQQQQQQRGSSWSGLASGSGSGSGPARSPVRPVPGGGAVYSTTAAGRASGNAVGVDDAGAGPSEEMGASHASSIDDDAAAGERDEDLLAPVVQPTHHAQSVGVPAAGAAVVGRRSPNSSGGSVAAAAAAGLEKPGTNPAAAVGLTAEEIEVLRSTSYINGKVFPPWTDADARENYYRLTEFVDPDGPLVLSAKQSESFVSWKRASSMSQSPVMIESVSAYSIRQTVVSDCSFVASLAICSEYERKFQKKVITRCIHPQDARGRPVFNANGKYAVRLLINGVARKVVVDDFLPFGRDAKPLCSFSNNPNELWVSIIEKAYMKVMGGYDFPGSNSNIDMFALTGWIPERINMKASEFKPDVQFSRMTNGLRTGDVLMTMSTGALSAAEEERTGLVPSHAYAILDVRYAQGYKLLLVQNPWNHRRWKGAFSELDDTNWTPALLAELRFDRNAARQSDNGVFWINWESVCRFFDVMYLNWDPQLLQRRYTIHSAWPSSGPVKDLYNLEFNPQYRLEVNSPSAKSVVWVLLSKHVVDKADFADNQDFITSHIFESDGGRIYYPDNAIIEGIKINSPHVLAKLTVPAGKHTYTLVLAQYKTNAINYTLKVYASAPFSLLSVGKLYHYQQKLIGNWTQANAGGCGNYSSYFKNPQFSMQVAQPQSSLLLKLMAPKSYPAGIALYRAAVGPDGTERVDTTHGTNMIASAPKFRHGFCYLEVKSLAPGSYIIVPATFEPGRISQFFLTVESITPVQLAPLAEVGEGGNYREVQGEWIAGSSAVGSENSGHYDQNPMYRIWVSGNTPCEMSVRLRLPGNTGGALPPALNIGIFAISPSASSASPGVRPRFLASAKAHTGDYVNPRCGVVLGRVKLDPGAYLLVPSTFDPLASKFILDVTMSPNATVTIDPF</sequence>
<accession>A0A0D2VK63</accession>
<dbReference type="SUPFAM" id="SSF49758">
    <property type="entry name" value="Calpain large subunit, middle domain (domain III)"/>
    <property type="match status" value="3"/>
</dbReference>
<dbReference type="CDD" id="cd00044">
    <property type="entry name" value="CysPc"/>
    <property type="match status" value="1"/>
</dbReference>
<dbReference type="InterPro" id="IPR007330">
    <property type="entry name" value="MIT_dom"/>
</dbReference>
<keyword evidence="8" id="KW-1185">Reference proteome</keyword>
<dbReference type="Gene3D" id="3.90.70.10">
    <property type="entry name" value="Cysteine proteinases"/>
    <property type="match status" value="1"/>
</dbReference>
<feature type="region of interest" description="Disordered" evidence="5">
    <location>
        <begin position="72"/>
        <end position="152"/>
    </location>
</feature>
<dbReference type="InParanoid" id="A0A0D2VK63"/>